<proteinExistence type="predicted"/>
<name>A0ABM0Y8P5_CAMSA</name>
<dbReference type="RefSeq" id="XP_010497268.1">
    <property type="nucleotide sequence ID" value="XM_010498966.1"/>
</dbReference>
<evidence type="ECO:0000313" key="3">
    <source>
        <dbReference type="RefSeq" id="XP_010497268.1"/>
    </source>
</evidence>
<feature type="transmembrane region" description="Helical" evidence="1">
    <location>
        <begin position="160"/>
        <end position="178"/>
    </location>
</feature>
<evidence type="ECO:0000313" key="2">
    <source>
        <dbReference type="Proteomes" id="UP000694864"/>
    </source>
</evidence>
<gene>
    <name evidence="3" type="primary">LOC104774333</name>
</gene>
<keyword evidence="1" id="KW-0472">Membrane</keyword>
<keyword evidence="2" id="KW-1185">Reference proteome</keyword>
<sequence>MEGPLLTEREHIINITNDRSSPSTDGQQPHEVVELCDPYTNESVWNSIEFVVTLALIAAAIIVLIQPRDEEHPQIVLFIWIIGYTCGCVATLPILCWRFWHYNRSVGPESIEKYLREKIINKRMDHVMMCFFLGWFVVFLWICTVHVYISSALDDTTTQYLWLCVALLTFSCIRYVFYNLTMTVVCYTTPFLILTPVVVCVLLVVEVLKGIGSCIIECIC</sequence>
<reference evidence="3" key="2">
    <citation type="submission" date="2025-08" db="UniProtKB">
        <authorList>
            <consortium name="RefSeq"/>
        </authorList>
    </citation>
    <scope>IDENTIFICATION</scope>
    <source>
        <tissue evidence="3">Leaf</tissue>
    </source>
</reference>
<keyword evidence="1" id="KW-1133">Transmembrane helix</keyword>
<dbReference type="PANTHER" id="PTHR46225:SF13">
    <property type="entry name" value="E3 UBIQUITIN-PROTEIN LIGASE-RELATED"/>
    <property type="match status" value="1"/>
</dbReference>
<feature type="transmembrane region" description="Helical" evidence="1">
    <location>
        <begin position="126"/>
        <end position="148"/>
    </location>
</feature>
<organism evidence="2 3">
    <name type="scientific">Camelina sativa</name>
    <name type="common">False flax</name>
    <name type="synonym">Myagrum sativum</name>
    <dbReference type="NCBI Taxonomy" id="90675"/>
    <lineage>
        <taxon>Eukaryota</taxon>
        <taxon>Viridiplantae</taxon>
        <taxon>Streptophyta</taxon>
        <taxon>Embryophyta</taxon>
        <taxon>Tracheophyta</taxon>
        <taxon>Spermatophyta</taxon>
        <taxon>Magnoliopsida</taxon>
        <taxon>eudicotyledons</taxon>
        <taxon>Gunneridae</taxon>
        <taxon>Pentapetalae</taxon>
        <taxon>rosids</taxon>
        <taxon>malvids</taxon>
        <taxon>Brassicales</taxon>
        <taxon>Brassicaceae</taxon>
        <taxon>Camelineae</taxon>
        <taxon>Camelina</taxon>
    </lineage>
</organism>
<feature type="transmembrane region" description="Helical" evidence="1">
    <location>
        <begin position="77"/>
        <end position="100"/>
    </location>
</feature>
<protein>
    <submittedName>
        <fullName evidence="3">Uncharacterized protein LOC104774333</fullName>
    </submittedName>
</protein>
<feature type="transmembrane region" description="Helical" evidence="1">
    <location>
        <begin position="184"/>
        <end position="205"/>
    </location>
</feature>
<accession>A0ABM0Y8P5</accession>
<keyword evidence="1" id="KW-0812">Transmembrane</keyword>
<dbReference type="Proteomes" id="UP000694864">
    <property type="component" value="Chromosome 3"/>
</dbReference>
<reference evidence="2" key="1">
    <citation type="journal article" date="2014" name="Nat. Commun.">
        <title>The emerging biofuel crop Camelina sativa retains a highly undifferentiated hexaploid genome structure.</title>
        <authorList>
            <person name="Kagale S."/>
            <person name="Koh C."/>
            <person name="Nixon J."/>
            <person name="Bollina V."/>
            <person name="Clarke W.E."/>
            <person name="Tuteja R."/>
            <person name="Spillane C."/>
            <person name="Robinson S.J."/>
            <person name="Links M.G."/>
            <person name="Clarke C."/>
            <person name="Higgins E.E."/>
            <person name="Huebert T."/>
            <person name="Sharpe A.G."/>
            <person name="Parkin I.A."/>
        </authorList>
    </citation>
    <scope>NUCLEOTIDE SEQUENCE [LARGE SCALE GENOMIC DNA]</scope>
    <source>
        <strain evidence="2">cv. DH55</strain>
    </source>
</reference>
<dbReference type="PANTHER" id="PTHR46225">
    <property type="entry name" value="C3H4 TYPE ZINC FINGER PROTEIN"/>
    <property type="match status" value="1"/>
</dbReference>
<dbReference type="GeneID" id="104774333"/>
<evidence type="ECO:0000256" key="1">
    <source>
        <dbReference type="SAM" id="Phobius"/>
    </source>
</evidence>
<feature type="transmembrane region" description="Helical" evidence="1">
    <location>
        <begin position="44"/>
        <end position="65"/>
    </location>
</feature>